<dbReference type="Pfam" id="PF01547">
    <property type="entry name" value="SBP_bac_1"/>
    <property type="match status" value="1"/>
</dbReference>
<dbReference type="PANTHER" id="PTHR43649:SF12">
    <property type="entry name" value="DIACETYLCHITOBIOSE BINDING PROTEIN DASA"/>
    <property type="match status" value="1"/>
</dbReference>
<protein>
    <submittedName>
        <fullName evidence="2">Carbohydrate ABC transporter substrate-binding protein</fullName>
    </submittedName>
</protein>
<gene>
    <name evidence="2" type="ORF">HFZ78_29715</name>
</gene>
<dbReference type="PROSITE" id="PS51257">
    <property type="entry name" value="PROKAR_LIPOPROTEIN"/>
    <property type="match status" value="1"/>
</dbReference>
<proteinExistence type="predicted"/>
<name>A0A6H1PAE0_PRIMG</name>
<dbReference type="PANTHER" id="PTHR43649">
    <property type="entry name" value="ARABINOSE-BINDING PROTEIN-RELATED"/>
    <property type="match status" value="1"/>
</dbReference>
<accession>A0A6H1PAE0</accession>
<sequence length="437" mass="48964">MKRIKLTALSVVLIISIVLAAGCSSDKSSSDAGKDSKVTLTFGTHQSGIPRTGIMQEMAKDFEKESGIKVDFQVVPDAQWRDLVKAKIASGEAPDIINVDVDPLSLNSNIRPEENAINLTKEEFAGRMSKEILPSVSYKDKVYGVSFAPTKIWYVYYNKKIFNDLGINPPTNYEEFKAISKKIKKAGITPFYMAPASGWYQVLPLFETGPNYEKLDPGVYEKLNNNEMKIQDLKPLENVIKQVKEFADLGYYGKDFLSNTVEAGLDSFGTGKAAMILRVPGTENDISKAHPEMKDNMGFFAMPFGDNQVIGVNPGGSAAMIGNKHSKHQKEILEFFRWMTKHENLQRVLDGGEGNLTICWPEIDSKLTQDYIDYEKNHEKGTVMQAAVKYIDPQWMDIGKDLTGMFAGSLTPKQILENIDKRREEQAKVQKDSSWEK</sequence>
<evidence type="ECO:0000256" key="1">
    <source>
        <dbReference type="SAM" id="SignalP"/>
    </source>
</evidence>
<dbReference type="SUPFAM" id="SSF53850">
    <property type="entry name" value="Periplasmic binding protein-like II"/>
    <property type="match status" value="1"/>
</dbReference>
<feature type="signal peptide" evidence="1">
    <location>
        <begin position="1"/>
        <end position="20"/>
    </location>
</feature>
<dbReference type="EMBL" id="CP051128">
    <property type="protein sequence ID" value="QIZ10372.1"/>
    <property type="molecule type" value="Genomic_DNA"/>
</dbReference>
<dbReference type="Gene3D" id="3.40.190.10">
    <property type="entry name" value="Periplasmic binding protein-like II"/>
    <property type="match status" value="2"/>
</dbReference>
<evidence type="ECO:0000313" key="3">
    <source>
        <dbReference type="Proteomes" id="UP000501868"/>
    </source>
</evidence>
<keyword evidence="1" id="KW-0732">Signal</keyword>
<organism evidence="2 3">
    <name type="scientific">Priestia megaterium</name>
    <name type="common">Bacillus megaterium</name>
    <dbReference type="NCBI Taxonomy" id="1404"/>
    <lineage>
        <taxon>Bacteria</taxon>
        <taxon>Bacillati</taxon>
        <taxon>Bacillota</taxon>
        <taxon>Bacilli</taxon>
        <taxon>Bacillales</taxon>
        <taxon>Bacillaceae</taxon>
        <taxon>Priestia</taxon>
    </lineage>
</organism>
<dbReference type="AlphaFoldDB" id="A0A6H1PAE0"/>
<feature type="chain" id="PRO_5026158099" evidence="1">
    <location>
        <begin position="21"/>
        <end position="437"/>
    </location>
</feature>
<reference evidence="2 3" key="2">
    <citation type="submission" date="2020-04" db="EMBL/GenBank/DDBJ databases">
        <authorList>
            <person name="Fomenkov A."/>
            <person name="Anton B.P."/>
            <person name="Roberts R.J."/>
        </authorList>
    </citation>
    <scope>NUCLEOTIDE SEQUENCE [LARGE SCALE GENOMIC DNA]</scope>
    <source>
        <strain evidence="2 3">S2</strain>
    </source>
</reference>
<dbReference type="InterPro" id="IPR006059">
    <property type="entry name" value="SBP"/>
</dbReference>
<evidence type="ECO:0000313" key="2">
    <source>
        <dbReference type="EMBL" id="QIZ10372.1"/>
    </source>
</evidence>
<reference evidence="2 3" key="1">
    <citation type="submission" date="2020-04" db="EMBL/GenBank/DDBJ databases">
        <title>Genome-Wide Identification of 5-Methylcytosine Sites in Bacterial Genomes By High-Throughput Sequencing of MspJI Restriction Fragments.</title>
        <authorList>
            <person name="Wu V."/>
        </authorList>
    </citation>
    <scope>NUCLEOTIDE SEQUENCE [LARGE SCALE GENOMIC DNA]</scope>
    <source>
        <strain evidence="2 3">S2</strain>
    </source>
</reference>
<dbReference type="InterPro" id="IPR050490">
    <property type="entry name" value="Bact_solute-bd_prot1"/>
</dbReference>
<dbReference type="Proteomes" id="UP000501868">
    <property type="component" value="Chromosome"/>
</dbReference>